<name>A0A2R6NPG9_9APHY</name>
<dbReference type="SUPFAM" id="SSF55811">
    <property type="entry name" value="Nudix"/>
    <property type="match status" value="1"/>
</dbReference>
<keyword evidence="26" id="KW-1185">Reference proteome</keyword>
<comment type="catalytic activity">
    <reaction evidence="21">
        <text>O(6)-methyl-dGTP + H2O = O(6)-methyl-dGMP + diphosphate + H(+)</text>
        <dbReference type="Rhea" id="RHEA:67600"/>
        <dbReference type="ChEBI" id="CHEBI:15377"/>
        <dbReference type="ChEBI" id="CHEBI:15378"/>
        <dbReference type="ChEBI" id="CHEBI:33019"/>
        <dbReference type="ChEBI" id="CHEBI:169974"/>
        <dbReference type="ChEBI" id="CHEBI:169975"/>
    </reaction>
    <physiologicalReaction direction="left-to-right" evidence="21">
        <dbReference type="Rhea" id="RHEA:67601"/>
    </physiologicalReaction>
</comment>
<comment type="catalytic activity">
    <reaction evidence="22">
        <text>N(6)-methyl-dATP + H2O = N(6)-methyl-dAMP + diphosphate + H(+)</text>
        <dbReference type="Rhea" id="RHEA:67604"/>
        <dbReference type="ChEBI" id="CHEBI:15377"/>
        <dbReference type="ChEBI" id="CHEBI:15378"/>
        <dbReference type="ChEBI" id="CHEBI:33019"/>
        <dbReference type="ChEBI" id="CHEBI:169976"/>
        <dbReference type="ChEBI" id="CHEBI:172872"/>
    </reaction>
    <physiologicalReaction direction="left-to-right" evidence="22">
        <dbReference type="Rhea" id="RHEA:67605"/>
    </physiologicalReaction>
</comment>
<evidence type="ECO:0000313" key="25">
    <source>
        <dbReference type="EMBL" id="PSR74385.1"/>
    </source>
</evidence>
<accession>A0A2R6NPG9</accession>
<dbReference type="AlphaFoldDB" id="A0A2R6NPG9"/>
<evidence type="ECO:0000256" key="15">
    <source>
        <dbReference type="ARBA" id="ARBA00029673"/>
    </source>
</evidence>
<dbReference type="Gene3D" id="3.90.79.10">
    <property type="entry name" value="Nucleoside Triphosphate Pyrophosphohydrolase"/>
    <property type="match status" value="1"/>
</dbReference>
<dbReference type="InterPro" id="IPR020084">
    <property type="entry name" value="NUDIX_hydrolase_CS"/>
</dbReference>
<keyword evidence="6" id="KW-0378">Hydrolase</keyword>
<dbReference type="PANTHER" id="PTHR43758:SF2">
    <property type="entry name" value="OXIDIZED PURINE NUCLEOSIDE TRIPHOSPHATE HYDROLASE"/>
    <property type="match status" value="1"/>
</dbReference>
<dbReference type="InterPro" id="IPR000086">
    <property type="entry name" value="NUDIX_hydrolase_dom"/>
</dbReference>
<comment type="function">
    <text evidence="23">Oxidized purine nucleoside triphosphate hydrolase which is a prominent sanitizer of the oxidized nucleotide pool. Catalyzes the hydrolysis of 2-oxo-dATP (2-hydroxy-dATP) into 2-oxo-dAMP. Also has a significant hydrolase activity toward 2-oxo-ATP, 8-oxo-dGTP and 8-oxo-dATP. Through the hydrolysis of oxidized purine nucleoside triphosphates, prevents their incorporation into DNA and the subsequent transversions A:T to C:G and G:C to T:A. Also catalyzes the hydrolysis of methylated purine nucleoside triphosphate preventing their integration into DNA. Through this antimutagenic activity protects cells from oxidative stress.</text>
</comment>
<evidence type="ECO:0000256" key="17">
    <source>
        <dbReference type="ARBA" id="ARBA00030682"/>
    </source>
</evidence>
<dbReference type="Proteomes" id="UP000186601">
    <property type="component" value="Unassembled WGS sequence"/>
</dbReference>
<feature type="domain" description="Nudix hydrolase" evidence="24">
    <location>
        <begin position="33"/>
        <end position="160"/>
    </location>
</feature>
<dbReference type="InterPro" id="IPR015797">
    <property type="entry name" value="NUDIX_hydrolase-like_dom_sf"/>
</dbReference>
<evidence type="ECO:0000256" key="14">
    <source>
        <dbReference type="ARBA" id="ARBA00026218"/>
    </source>
</evidence>
<evidence type="ECO:0000256" key="16">
    <source>
        <dbReference type="ARBA" id="ARBA00030634"/>
    </source>
</evidence>
<keyword evidence="5" id="KW-0479">Metal-binding</keyword>
<evidence type="ECO:0000256" key="19">
    <source>
        <dbReference type="ARBA" id="ARBA00032071"/>
    </source>
</evidence>
<gene>
    <name evidence="25" type="ORF">PHLCEN_2v9893</name>
</gene>
<comment type="catalytic activity">
    <reaction evidence="12">
        <text>2-oxo-ATP + H2O = 2-oxo-AMP + diphosphate + H(+)</text>
        <dbReference type="Rhea" id="RHEA:67392"/>
        <dbReference type="ChEBI" id="CHEBI:15377"/>
        <dbReference type="ChEBI" id="CHEBI:15378"/>
        <dbReference type="ChEBI" id="CHEBI:33019"/>
        <dbReference type="ChEBI" id="CHEBI:71395"/>
        <dbReference type="ChEBI" id="CHEBI:172878"/>
    </reaction>
    <physiologicalReaction direction="left-to-right" evidence="12">
        <dbReference type="Rhea" id="RHEA:67393"/>
    </physiologicalReaction>
</comment>
<dbReference type="PRINTS" id="PR01403">
    <property type="entry name" value="8OXTPHPHTASE"/>
</dbReference>
<comment type="catalytic activity">
    <reaction evidence="11">
        <text>8-oxo-dGTP + H2O = 8-oxo-dGMP + diphosphate + H(+)</text>
        <dbReference type="Rhea" id="RHEA:31575"/>
        <dbReference type="ChEBI" id="CHEBI:15377"/>
        <dbReference type="ChEBI" id="CHEBI:15378"/>
        <dbReference type="ChEBI" id="CHEBI:33019"/>
        <dbReference type="ChEBI" id="CHEBI:63224"/>
        <dbReference type="ChEBI" id="CHEBI:77896"/>
    </reaction>
    <physiologicalReaction direction="left-to-right" evidence="11">
        <dbReference type="Rhea" id="RHEA:31576"/>
    </physiologicalReaction>
</comment>
<dbReference type="PROSITE" id="PS51462">
    <property type="entry name" value="NUDIX"/>
    <property type="match status" value="1"/>
</dbReference>
<evidence type="ECO:0000256" key="23">
    <source>
        <dbReference type="ARBA" id="ARBA00053094"/>
    </source>
</evidence>
<dbReference type="GO" id="GO:0042262">
    <property type="term" value="P:DNA protection"/>
    <property type="evidence" value="ECO:0007669"/>
    <property type="project" value="InterPro"/>
</dbReference>
<protein>
    <recommendedName>
        <fullName evidence="14">Oxidized purine nucleoside triphosphate hydrolase</fullName>
        <ecNumber evidence="13">3.6.1.56</ecNumber>
    </recommendedName>
    <alternativeName>
        <fullName evidence="18">2-hydroxy-dATP diphosphatase</fullName>
    </alternativeName>
    <alternativeName>
        <fullName evidence="17">7,8-dihydro-8-oxoguanine triphosphatase</fullName>
    </alternativeName>
    <alternativeName>
        <fullName evidence="16">8-oxo-dGTPase</fullName>
    </alternativeName>
    <alternativeName>
        <fullName evidence="19">Methylated purine nucleoside triphosphate hydrolase</fullName>
    </alternativeName>
    <alternativeName>
        <fullName evidence="15">Nucleoside diphosphate-linked moiety X motif 1</fullName>
    </alternativeName>
</protein>
<evidence type="ECO:0000256" key="7">
    <source>
        <dbReference type="ARBA" id="ARBA00022842"/>
    </source>
</evidence>
<sequence>MSTSLAPPGIVHEGTLVPVHNGGDSTIWLPFEKVKLYTNAFIIQDGKILLGYKKRGFGQGLYNGFGGKVEPNETPAQAAARELQEEAGIEAPLRHCGTLFFVLKNFRDHAFYVDIFVAKEYSGTIIETDEMRPQWFSTASEGLEKLDDMLPIPYDKMWADDVFWMPLLLADRPFIGRADLDKDNTMEKWWFAEKTS</sequence>
<evidence type="ECO:0000256" key="3">
    <source>
        <dbReference type="ARBA" id="ARBA00005582"/>
    </source>
</evidence>
<evidence type="ECO:0000256" key="13">
    <source>
        <dbReference type="ARBA" id="ARBA00026103"/>
    </source>
</evidence>
<evidence type="ECO:0000256" key="1">
    <source>
        <dbReference type="ARBA" id="ARBA00001946"/>
    </source>
</evidence>
<dbReference type="OrthoDB" id="447842at2759"/>
<evidence type="ECO:0000259" key="24">
    <source>
        <dbReference type="PROSITE" id="PS51462"/>
    </source>
</evidence>
<evidence type="ECO:0000256" key="5">
    <source>
        <dbReference type="ARBA" id="ARBA00022723"/>
    </source>
</evidence>
<dbReference type="InterPro" id="IPR003563">
    <property type="entry name" value="8ODP"/>
</dbReference>
<comment type="similarity">
    <text evidence="3">Belongs to the Nudix hydrolase family.</text>
</comment>
<evidence type="ECO:0000256" key="18">
    <source>
        <dbReference type="ARBA" id="ARBA00031927"/>
    </source>
</evidence>
<comment type="catalytic activity">
    <reaction evidence="10">
        <text>2-oxo-dATP + H2O = 2-oxo-dAMP + diphosphate + H(+)</text>
        <dbReference type="Rhea" id="RHEA:31583"/>
        <dbReference type="ChEBI" id="CHEBI:15377"/>
        <dbReference type="ChEBI" id="CHEBI:15378"/>
        <dbReference type="ChEBI" id="CHEBI:33019"/>
        <dbReference type="ChEBI" id="CHEBI:63212"/>
        <dbReference type="ChEBI" id="CHEBI:77897"/>
        <dbReference type="EC" id="3.6.1.56"/>
    </reaction>
    <physiologicalReaction direction="left-to-right" evidence="10">
        <dbReference type="Rhea" id="RHEA:31584"/>
    </physiologicalReaction>
</comment>
<dbReference type="Pfam" id="PF00293">
    <property type="entry name" value="NUDIX"/>
    <property type="match status" value="1"/>
</dbReference>
<evidence type="ECO:0000256" key="21">
    <source>
        <dbReference type="ARBA" id="ARBA00048894"/>
    </source>
</evidence>
<evidence type="ECO:0000256" key="4">
    <source>
        <dbReference type="ARBA" id="ARBA00011245"/>
    </source>
</evidence>
<dbReference type="GO" id="GO:0008828">
    <property type="term" value="F:dATP diphosphatase activity"/>
    <property type="evidence" value="ECO:0007669"/>
    <property type="project" value="UniProtKB-EC"/>
</dbReference>
<dbReference type="PANTHER" id="PTHR43758">
    <property type="entry name" value="7,8-DIHYDRO-8-OXOGUANINE TRIPHOSPHATASE"/>
    <property type="match status" value="1"/>
</dbReference>
<comment type="catalytic activity">
    <reaction evidence="20">
        <text>N(6)-methyl-ATP + H2O = N(6)-methyl-AMP + diphosphate + H(+)</text>
        <dbReference type="Rhea" id="RHEA:67608"/>
        <dbReference type="ChEBI" id="CHEBI:15377"/>
        <dbReference type="ChEBI" id="CHEBI:15378"/>
        <dbReference type="ChEBI" id="CHEBI:33019"/>
        <dbReference type="ChEBI" id="CHEBI:144842"/>
        <dbReference type="ChEBI" id="CHEBI:172873"/>
    </reaction>
    <physiologicalReaction direction="left-to-right" evidence="20">
        <dbReference type="Rhea" id="RHEA:67609"/>
    </physiologicalReaction>
</comment>
<comment type="catalytic activity">
    <reaction evidence="9">
        <text>8-oxo-dATP + H2O = 8-oxo-dAMP + diphosphate + H(+)</text>
        <dbReference type="Rhea" id="RHEA:65396"/>
        <dbReference type="ChEBI" id="CHEBI:15377"/>
        <dbReference type="ChEBI" id="CHEBI:15378"/>
        <dbReference type="ChEBI" id="CHEBI:33019"/>
        <dbReference type="ChEBI" id="CHEBI:71361"/>
        <dbReference type="ChEBI" id="CHEBI:172871"/>
    </reaction>
    <physiologicalReaction direction="left-to-right" evidence="9">
        <dbReference type="Rhea" id="RHEA:65397"/>
    </physiologicalReaction>
</comment>
<evidence type="ECO:0000256" key="10">
    <source>
        <dbReference type="ARBA" id="ARBA00024459"/>
    </source>
</evidence>
<evidence type="ECO:0000256" key="8">
    <source>
        <dbReference type="ARBA" id="ARBA00023242"/>
    </source>
</evidence>
<comment type="caution">
    <text evidence="25">The sequence shown here is derived from an EMBL/GenBank/DDBJ whole genome shotgun (WGS) entry which is preliminary data.</text>
</comment>
<evidence type="ECO:0000256" key="11">
    <source>
        <dbReference type="ARBA" id="ARBA00024486"/>
    </source>
</evidence>
<evidence type="ECO:0000313" key="26">
    <source>
        <dbReference type="Proteomes" id="UP000186601"/>
    </source>
</evidence>
<dbReference type="EMBL" id="MLYV02000990">
    <property type="protein sequence ID" value="PSR74385.1"/>
    <property type="molecule type" value="Genomic_DNA"/>
</dbReference>
<dbReference type="EC" id="3.6.1.56" evidence="13"/>
<organism evidence="25 26">
    <name type="scientific">Hermanssonia centrifuga</name>
    <dbReference type="NCBI Taxonomy" id="98765"/>
    <lineage>
        <taxon>Eukaryota</taxon>
        <taxon>Fungi</taxon>
        <taxon>Dikarya</taxon>
        <taxon>Basidiomycota</taxon>
        <taxon>Agaricomycotina</taxon>
        <taxon>Agaricomycetes</taxon>
        <taxon>Polyporales</taxon>
        <taxon>Meruliaceae</taxon>
        <taxon>Hermanssonia</taxon>
    </lineage>
</organism>
<evidence type="ECO:0000256" key="6">
    <source>
        <dbReference type="ARBA" id="ARBA00022801"/>
    </source>
</evidence>
<reference evidence="25 26" key="1">
    <citation type="submission" date="2018-02" db="EMBL/GenBank/DDBJ databases">
        <title>Genome sequence of the basidiomycete white-rot fungus Phlebia centrifuga.</title>
        <authorList>
            <person name="Granchi Z."/>
            <person name="Peng M."/>
            <person name="de Vries R.P."/>
            <person name="Hilden K."/>
            <person name="Makela M.R."/>
            <person name="Grigoriev I."/>
            <person name="Riley R."/>
        </authorList>
    </citation>
    <scope>NUCLEOTIDE SEQUENCE [LARGE SCALE GENOMIC DNA]</scope>
    <source>
        <strain evidence="25 26">FBCC195</strain>
    </source>
</reference>
<keyword evidence="8" id="KW-0539">Nucleus</keyword>
<dbReference type="GO" id="GO:0008413">
    <property type="term" value="F:8-oxo-7,8-dihydroguanosine triphosphate pyrophosphatase activity"/>
    <property type="evidence" value="ECO:0007669"/>
    <property type="project" value="InterPro"/>
</dbReference>
<evidence type="ECO:0000256" key="9">
    <source>
        <dbReference type="ARBA" id="ARBA00024448"/>
    </source>
</evidence>
<evidence type="ECO:0000256" key="22">
    <source>
        <dbReference type="ARBA" id="ARBA00049032"/>
    </source>
</evidence>
<dbReference type="GO" id="GO:0005737">
    <property type="term" value="C:cytoplasm"/>
    <property type="evidence" value="ECO:0007669"/>
    <property type="project" value="TreeGrafter"/>
</dbReference>
<evidence type="ECO:0000256" key="12">
    <source>
        <dbReference type="ARBA" id="ARBA00024596"/>
    </source>
</evidence>
<dbReference type="GO" id="GO:0046872">
    <property type="term" value="F:metal ion binding"/>
    <property type="evidence" value="ECO:0007669"/>
    <property type="project" value="UniProtKB-KW"/>
</dbReference>
<comment type="subunit">
    <text evidence="4">Monomer.</text>
</comment>
<dbReference type="PROSITE" id="PS00893">
    <property type="entry name" value="NUDIX_BOX"/>
    <property type="match status" value="1"/>
</dbReference>
<evidence type="ECO:0000256" key="2">
    <source>
        <dbReference type="ARBA" id="ARBA00004123"/>
    </source>
</evidence>
<dbReference type="STRING" id="98765.A0A2R6NPG9"/>
<proteinExistence type="inferred from homology"/>
<keyword evidence="7" id="KW-0460">Magnesium</keyword>
<evidence type="ECO:0000256" key="20">
    <source>
        <dbReference type="ARBA" id="ARBA00048002"/>
    </source>
</evidence>
<dbReference type="GO" id="GO:0005634">
    <property type="term" value="C:nucleus"/>
    <property type="evidence" value="ECO:0007669"/>
    <property type="project" value="UniProtKB-SubCell"/>
</dbReference>
<comment type="subcellular location">
    <subcellularLocation>
        <location evidence="2">Nucleus</location>
    </subcellularLocation>
</comment>
<comment type="cofactor">
    <cofactor evidence="1">
        <name>Mg(2+)</name>
        <dbReference type="ChEBI" id="CHEBI:18420"/>
    </cofactor>
</comment>
<dbReference type="CDD" id="cd03427">
    <property type="entry name" value="NUDIX_MTH1_Nudt1"/>
    <property type="match status" value="1"/>
</dbReference>